<dbReference type="EMBL" id="KI669517">
    <property type="protein sequence ID" value="OCF30443.1"/>
    <property type="molecule type" value="Genomic_DNA"/>
</dbReference>
<dbReference type="Proteomes" id="UP000092666">
    <property type="component" value="Unassembled WGS sequence"/>
</dbReference>
<feature type="compositionally biased region" description="Basic and acidic residues" evidence="1">
    <location>
        <begin position="609"/>
        <end position="619"/>
    </location>
</feature>
<feature type="compositionally biased region" description="Basic and acidic residues" evidence="1">
    <location>
        <begin position="228"/>
        <end position="237"/>
    </location>
</feature>
<feature type="compositionally biased region" description="Basic and acidic residues" evidence="1">
    <location>
        <begin position="334"/>
        <end position="344"/>
    </location>
</feature>
<feature type="region of interest" description="Disordered" evidence="1">
    <location>
        <begin position="399"/>
        <end position="445"/>
    </location>
</feature>
<feature type="compositionally biased region" description="Polar residues" evidence="1">
    <location>
        <begin position="324"/>
        <end position="333"/>
    </location>
</feature>
<feature type="compositionally biased region" description="Polar residues" evidence="1">
    <location>
        <begin position="431"/>
        <end position="445"/>
    </location>
</feature>
<evidence type="ECO:0000313" key="5">
    <source>
        <dbReference type="Proteomes" id="UP000092666"/>
    </source>
</evidence>
<protein>
    <submittedName>
        <fullName evidence="4">Uncharacterized protein</fullName>
    </submittedName>
</protein>
<dbReference type="AlphaFoldDB" id="A0A1B9GHC9"/>
<feature type="region of interest" description="Disordered" evidence="1">
    <location>
        <begin position="518"/>
        <end position="694"/>
    </location>
</feature>
<organism evidence="4 5">
    <name type="scientific">Kwoniella heveanensis BCC8398</name>
    <dbReference type="NCBI Taxonomy" id="1296120"/>
    <lineage>
        <taxon>Eukaryota</taxon>
        <taxon>Fungi</taxon>
        <taxon>Dikarya</taxon>
        <taxon>Basidiomycota</taxon>
        <taxon>Agaricomycotina</taxon>
        <taxon>Tremellomycetes</taxon>
        <taxon>Tremellales</taxon>
        <taxon>Cryptococcaceae</taxon>
        <taxon>Kwoniella</taxon>
    </lineage>
</organism>
<feature type="region of interest" description="Disordered" evidence="1">
    <location>
        <begin position="141"/>
        <end position="188"/>
    </location>
</feature>
<keyword evidence="5" id="KW-1185">Reference proteome</keyword>
<feature type="chain" id="PRO_5008627048" evidence="3">
    <location>
        <begin position="27"/>
        <end position="694"/>
    </location>
</feature>
<dbReference type="OrthoDB" id="2804493at2759"/>
<feature type="region of interest" description="Disordered" evidence="1">
    <location>
        <begin position="228"/>
        <end position="386"/>
    </location>
</feature>
<reference evidence="4 5" key="1">
    <citation type="submission" date="2013-07" db="EMBL/GenBank/DDBJ databases">
        <title>The Genome Sequence of Cryptococcus heveanensis BCC8398.</title>
        <authorList>
            <consortium name="The Broad Institute Genome Sequencing Platform"/>
            <person name="Cuomo C."/>
            <person name="Litvintseva A."/>
            <person name="Chen Y."/>
            <person name="Heitman J."/>
            <person name="Sun S."/>
            <person name="Springer D."/>
            <person name="Dromer F."/>
            <person name="Young S.K."/>
            <person name="Zeng Q."/>
            <person name="Gargeya S."/>
            <person name="Fitzgerald M."/>
            <person name="Abouelleil A."/>
            <person name="Alvarado L."/>
            <person name="Berlin A.M."/>
            <person name="Chapman S.B."/>
            <person name="Dewar J."/>
            <person name="Goldberg J."/>
            <person name="Griggs A."/>
            <person name="Gujja S."/>
            <person name="Hansen M."/>
            <person name="Howarth C."/>
            <person name="Imamovic A."/>
            <person name="Larimer J."/>
            <person name="McCowan C."/>
            <person name="Murphy C."/>
            <person name="Pearson M."/>
            <person name="Priest M."/>
            <person name="Roberts A."/>
            <person name="Saif S."/>
            <person name="Shea T."/>
            <person name="Sykes S."/>
            <person name="Wortman J."/>
            <person name="Nusbaum C."/>
            <person name="Birren B."/>
        </authorList>
    </citation>
    <scope>NUCLEOTIDE SEQUENCE [LARGE SCALE GENOMIC DNA]</scope>
    <source>
        <strain evidence="4 5">BCC8398</strain>
    </source>
</reference>
<dbReference type="STRING" id="1296120.A0A1B9GHC9"/>
<feature type="compositionally biased region" description="Basic and acidic residues" evidence="1">
    <location>
        <begin position="311"/>
        <end position="322"/>
    </location>
</feature>
<reference evidence="5" key="2">
    <citation type="submission" date="2013-12" db="EMBL/GenBank/DDBJ databases">
        <title>Evolution of pathogenesis and genome organization in the Tremellales.</title>
        <authorList>
            <person name="Cuomo C."/>
            <person name="Litvintseva A."/>
            <person name="Heitman J."/>
            <person name="Chen Y."/>
            <person name="Sun S."/>
            <person name="Springer D."/>
            <person name="Dromer F."/>
            <person name="Young S."/>
            <person name="Zeng Q."/>
            <person name="Chapman S."/>
            <person name="Gujja S."/>
            <person name="Saif S."/>
            <person name="Birren B."/>
        </authorList>
    </citation>
    <scope>NUCLEOTIDE SEQUENCE [LARGE SCALE GENOMIC DNA]</scope>
    <source>
        <strain evidence="5">BCC8398</strain>
    </source>
</reference>
<feature type="compositionally biased region" description="Low complexity" evidence="1">
    <location>
        <begin position="295"/>
        <end position="310"/>
    </location>
</feature>
<evidence type="ECO:0000313" key="4">
    <source>
        <dbReference type="EMBL" id="OCF30443.1"/>
    </source>
</evidence>
<feature type="transmembrane region" description="Helical" evidence="2">
    <location>
        <begin position="83"/>
        <end position="103"/>
    </location>
</feature>
<feature type="compositionally biased region" description="Basic and acidic residues" evidence="1">
    <location>
        <begin position="575"/>
        <end position="589"/>
    </location>
</feature>
<feature type="region of interest" description="Disordered" evidence="1">
    <location>
        <begin position="34"/>
        <end position="74"/>
    </location>
</feature>
<evidence type="ECO:0000256" key="2">
    <source>
        <dbReference type="SAM" id="Phobius"/>
    </source>
</evidence>
<proteinExistence type="predicted"/>
<gene>
    <name evidence="4" type="ORF">I316_07930</name>
</gene>
<feature type="compositionally biased region" description="Pro residues" evidence="1">
    <location>
        <begin position="673"/>
        <end position="687"/>
    </location>
</feature>
<feature type="compositionally biased region" description="Polar residues" evidence="1">
    <location>
        <begin position="57"/>
        <end position="69"/>
    </location>
</feature>
<feature type="compositionally biased region" description="Low complexity" evidence="1">
    <location>
        <begin position="408"/>
        <end position="430"/>
    </location>
</feature>
<sequence>MLRRLLTPNLHPPLFLLTIGTTLALASPTLNIEQRQDPNPFPTVTGPDQASLPGPTVTVSPSASASGTSNDKEGGGSGIALEIILPIIVLLAAGILLVIIINYRVQVKAFLRKHFGLPVPANGLPHTSTHDSSRALTAEQLSGHTTPTPAANSSNAGDDNARARDRRTRRERNVRRTESGRSVRTLPVYSKEAGDEELVLVRQRSRSSFSDGSYFDQDVTDSLGDAERGLLASDRRPRSLSVRSNASRRRSGSQEPRSDDETGDAGDIPLSTVRVGDETSETLLSPLVSPVSRFPQSAPLPRPRSSSRSTSSREEESQRQSQEDQTVQSQSSMHRSDTLGRRGWGEAPTYLEAMSSPLPPSAYLAQTPSPVSANVPPPRDLRTRTSSTFRGLLSKAGFTYAPSRHDQQMSQSRTSSTSLLLQPTTSRLSSMSFRPNSPGSSPGASTLSLVISSPIPDTAVRASFDSARLPKAGLSDDQMRFLGSKEALNLAGVKLNNVPDNKKRRRRSEALSVDETLFGGRSRGGSVGSSSGARAWDRTGLGAMQVEGSEGLRRDSESSAEFEEGQALPPSWEQSENRRRQNQAFERRNLAKPVYVGEESGQSSGVNLDNRERLDRQEAESSSVDLAGHPGLGTAATTPLPPSPADTTHTASPIAALSLASTSTPTPALEIEPPTPIVSTPPPPPQPLSAAGRS</sequence>
<keyword evidence="2" id="KW-0472">Membrane</keyword>
<evidence type="ECO:0000256" key="1">
    <source>
        <dbReference type="SAM" id="MobiDB-lite"/>
    </source>
</evidence>
<keyword evidence="2" id="KW-0812">Transmembrane</keyword>
<accession>A0A1B9GHC9</accession>
<feature type="compositionally biased region" description="Basic residues" evidence="1">
    <location>
        <begin position="164"/>
        <end position="173"/>
    </location>
</feature>
<name>A0A1B9GHC9_9TREE</name>
<evidence type="ECO:0000256" key="3">
    <source>
        <dbReference type="SAM" id="SignalP"/>
    </source>
</evidence>
<feature type="signal peptide" evidence="3">
    <location>
        <begin position="1"/>
        <end position="26"/>
    </location>
</feature>
<keyword evidence="2" id="KW-1133">Transmembrane helix</keyword>
<keyword evidence="3" id="KW-0732">Signal</keyword>